<reference evidence="8" key="1">
    <citation type="journal article" date="2010" name="Stand. Genomic Sci.">
        <title>Complete genome sequence of 'Thermobaculum terrenum' type strain (YNP1).</title>
        <authorList>
            <person name="Kiss H."/>
            <person name="Cleland D."/>
            <person name="Lapidus A."/>
            <person name="Lucas S."/>
            <person name="Glavina Del Rio T."/>
            <person name="Nolan M."/>
            <person name="Tice H."/>
            <person name="Han C."/>
            <person name="Goodwin L."/>
            <person name="Pitluck S."/>
            <person name="Liolios K."/>
            <person name="Ivanova N."/>
            <person name="Mavromatis K."/>
            <person name="Ovchinnikova G."/>
            <person name="Pati A."/>
            <person name="Chen A."/>
            <person name="Palaniappan K."/>
            <person name="Land M."/>
            <person name="Hauser L."/>
            <person name="Chang Y."/>
            <person name="Jeffries C."/>
            <person name="Lu M."/>
            <person name="Brettin T."/>
            <person name="Detter J."/>
            <person name="Goker M."/>
            <person name="Tindall B."/>
            <person name="Beck B."/>
            <person name="McDermott T."/>
            <person name="Woyke T."/>
            <person name="Bristow J."/>
            <person name="Eisen J."/>
            <person name="Markowitz V."/>
            <person name="Hugenholtz P."/>
            <person name="Kyrpides N."/>
            <person name="Klenk H."/>
            <person name="Cheng J."/>
        </authorList>
    </citation>
    <scope>NUCLEOTIDE SEQUENCE [LARGE SCALE GENOMIC DNA]</scope>
    <source>
        <strain evidence="8">ATCC BAA-798 / YNP1</strain>
    </source>
</reference>
<dbReference type="PANTHER" id="PTHR43701:SF2">
    <property type="entry name" value="MEMBRANE TRANSPORTER PROTEIN YJNA-RELATED"/>
    <property type="match status" value="1"/>
</dbReference>
<evidence type="ECO:0000256" key="5">
    <source>
        <dbReference type="ARBA" id="ARBA00023136"/>
    </source>
</evidence>
<feature type="transmembrane region" description="Helical" evidence="6">
    <location>
        <begin position="196"/>
        <end position="228"/>
    </location>
</feature>
<feature type="transmembrane region" description="Helical" evidence="6">
    <location>
        <begin position="56"/>
        <end position="85"/>
    </location>
</feature>
<gene>
    <name evidence="7" type="ordered locus">Tter_0040</name>
</gene>
<dbReference type="InterPro" id="IPR002781">
    <property type="entry name" value="TM_pro_TauE-like"/>
</dbReference>
<dbReference type="EMBL" id="CP001825">
    <property type="protein sequence ID" value="ACZ40963.1"/>
    <property type="molecule type" value="Genomic_DNA"/>
</dbReference>
<feature type="transmembrane region" description="Helical" evidence="6">
    <location>
        <begin position="290"/>
        <end position="307"/>
    </location>
</feature>
<keyword evidence="4 6" id="KW-1133">Transmembrane helix</keyword>
<sequence>MKNLARRSEEWHLNRDWVVFLLSALFLIAIKLGLAIPWNELLPAWAQGGAHFQIRIALAGLLVGILVGMTGMGSGALMAPLLILILKVKPSLAIGSDLVYATITKVFGAFQHYKHGSVHVRLTAWLAIGSVPGALLGAESVELIHRSYGDDAEHFITKVLAITFMLVSTSIILRTFLPIKSYSKANMENFSLTRKILTPILGFFVGFLVGLTSVGSGSLLMPILIMFYPMPTSTLVGTDIFHAVLLTGAAGASHFMAGNVDLILVSNLLIGSVPGIVLGSRLVKVVPERLLRTILAIVLFLTGWKLWLN</sequence>
<evidence type="ECO:0000256" key="6">
    <source>
        <dbReference type="RuleBase" id="RU363041"/>
    </source>
</evidence>
<proteinExistence type="inferred from homology"/>
<dbReference type="KEGG" id="ttr:Tter_0040"/>
<dbReference type="eggNOG" id="COG0730">
    <property type="taxonomic scope" value="Bacteria"/>
</dbReference>
<feature type="transmembrane region" description="Helical" evidence="6">
    <location>
        <begin position="16"/>
        <end position="36"/>
    </location>
</feature>
<comment type="subcellular location">
    <subcellularLocation>
        <location evidence="6">Cell membrane</location>
        <topology evidence="6">Multi-pass membrane protein</topology>
    </subcellularLocation>
    <subcellularLocation>
        <location evidence="1">Membrane</location>
        <topology evidence="1">Multi-pass membrane protein</topology>
    </subcellularLocation>
</comment>
<dbReference type="STRING" id="525904.Tter_0040"/>
<dbReference type="GO" id="GO:0005886">
    <property type="term" value="C:plasma membrane"/>
    <property type="evidence" value="ECO:0007669"/>
    <property type="project" value="UniProtKB-SubCell"/>
</dbReference>
<evidence type="ECO:0000256" key="2">
    <source>
        <dbReference type="ARBA" id="ARBA00009142"/>
    </source>
</evidence>
<dbReference type="OrthoDB" id="5189995at2"/>
<keyword evidence="6" id="KW-1003">Cell membrane</keyword>
<dbReference type="Pfam" id="PF01925">
    <property type="entry name" value="TauE"/>
    <property type="match status" value="1"/>
</dbReference>
<protein>
    <recommendedName>
        <fullName evidence="6">Probable membrane transporter protein</fullName>
    </recommendedName>
</protein>
<evidence type="ECO:0000256" key="4">
    <source>
        <dbReference type="ARBA" id="ARBA00022989"/>
    </source>
</evidence>
<dbReference type="PANTHER" id="PTHR43701">
    <property type="entry name" value="MEMBRANE TRANSPORTER PROTEIN MJ0441-RELATED"/>
    <property type="match status" value="1"/>
</dbReference>
<keyword evidence="5 6" id="KW-0472">Membrane</keyword>
<dbReference type="AlphaFoldDB" id="D1CDF7"/>
<organism evidence="7 8">
    <name type="scientific">Thermobaculum terrenum (strain ATCC BAA-798 / CCMEE 7001 / YNP1)</name>
    <dbReference type="NCBI Taxonomy" id="525904"/>
    <lineage>
        <taxon>Bacteria</taxon>
        <taxon>Bacillati</taxon>
        <taxon>Chloroflexota</taxon>
        <taxon>Chloroflexia</taxon>
        <taxon>Candidatus Thermobaculales</taxon>
        <taxon>Candidatus Thermobaculaceae</taxon>
        <taxon>Thermobaculum</taxon>
    </lineage>
</organism>
<keyword evidence="3 6" id="KW-0812">Transmembrane</keyword>
<evidence type="ECO:0000256" key="1">
    <source>
        <dbReference type="ARBA" id="ARBA00004141"/>
    </source>
</evidence>
<comment type="similarity">
    <text evidence="2 6">Belongs to the 4-toluene sulfonate uptake permease (TSUP) (TC 2.A.102) family.</text>
</comment>
<dbReference type="HOGENOM" id="CLU_045498_1_0_0"/>
<name>D1CDF7_THET1</name>
<evidence type="ECO:0000313" key="7">
    <source>
        <dbReference type="EMBL" id="ACZ40963.1"/>
    </source>
</evidence>
<keyword evidence="8" id="KW-1185">Reference proteome</keyword>
<accession>D1CDF7</accession>
<feature type="transmembrane region" description="Helical" evidence="6">
    <location>
        <begin position="155"/>
        <end position="176"/>
    </location>
</feature>
<feature type="transmembrane region" description="Helical" evidence="6">
    <location>
        <begin position="263"/>
        <end position="283"/>
    </location>
</feature>
<evidence type="ECO:0000256" key="3">
    <source>
        <dbReference type="ARBA" id="ARBA00022692"/>
    </source>
</evidence>
<dbReference type="Proteomes" id="UP000000323">
    <property type="component" value="Chromosome 1"/>
</dbReference>
<dbReference type="InterPro" id="IPR051598">
    <property type="entry name" value="TSUP/Inactive_protease-like"/>
</dbReference>
<evidence type="ECO:0000313" key="8">
    <source>
        <dbReference type="Proteomes" id="UP000000323"/>
    </source>
</evidence>